<evidence type="ECO:0000256" key="1">
    <source>
        <dbReference type="ARBA" id="ARBA00004123"/>
    </source>
</evidence>
<dbReference type="PANTHER" id="PTHR45623:SF13">
    <property type="entry name" value="HELICASE PROTEIN MOM1"/>
    <property type="match status" value="1"/>
</dbReference>
<dbReference type="GO" id="GO:0016887">
    <property type="term" value="F:ATP hydrolysis activity"/>
    <property type="evidence" value="ECO:0007669"/>
    <property type="project" value="TreeGrafter"/>
</dbReference>
<protein>
    <submittedName>
        <fullName evidence="5">Uncharacterized protein</fullName>
    </submittedName>
</protein>
<dbReference type="Pfam" id="PF00176">
    <property type="entry name" value="SNF2-rel_dom"/>
    <property type="match status" value="1"/>
</dbReference>
<reference evidence="5" key="1">
    <citation type="submission" date="2023-12" db="EMBL/GenBank/DDBJ databases">
        <title>Genome assembly of Anisodus tanguticus.</title>
        <authorList>
            <person name="Wang Y.-J."/>
        </authorList>
    </citation>
    <scope>NUCLEOTIDE SEQUENCE</scope>
    <source>
        <strain evidence="5">KB-2021</strain>
        <tissue evidence="5">Leaf</tissue>
    </source>
</reference>
<dbReference type="AlphaFoldDB" id="A0AAE1RLM8"/>
<evidence type="ECO:0000259" key="4">
    <source>
        <dbReference type="Pfam" id="PF00271"/>
    </source>
</evidence>
<comment type="subcellular location">
    <subcellularLocation>
        <location evidence="1">Nucleus</location>
    </subcellularLocation>
</comment>
<name>A0AAE1RLM8_9SOLA</name>
<evidence type="ECO:0000256" key="2">
    <source>
        <dbReference type="ARBA" id="ARBA00023242"/>
    </source>
</evidence>
<keyword evidence="6" id="KW-1185">Reference proteome</keyword>
<sequence>MPAAPFESKILTGAALFNIWNSQERILKVVLFLLSLPKDVGLPFLIITTSSDLPLWEAEFSRWDYADIVVYKGNKDVRATIRTFEFYNKQGALMFQILLSHYDAIVEDLEMLKPISWGAVIIDQCQGSSMSKHHSQIKVLIAEMRILVFRQLEDRCDRRFNRCNMLSLLDPKYDKANNELNSRKGLNTSLHMSASPPHPSSSNTGFLSNSPMNKLSIPVKLSNEQIEQYCACLFSNSALLCSCLKNDSPNSLYDILVSTRKVRLGLTFFSFHDVITRTSKINLCETVMKGKSVDQYFDAEIKLSGKLELLDKILQEIKQQGQRVLVLFRSLGGPGVISMGDILDDTIYRIFGEDSYTRISGNVTPGMKKATLNKFNNKGSGKFAILMESRACVPSVKLSEIDIVILFNSDWDPKNDLRSLQKIHDMSSNSENSDYNSCSKILKVQQNGGTYPSKISLPGELEMQRMDDDDSLVRGLLENESPQVFWSNLLRGRVPRWKHLPSPSRGIRRKVRLQGDLYQPSKRGTSF</sequence>
<dbReference type="GO" id="GO:0005524">
    <property type="term" value="F:ATP binding"/>
    <property type="evidence" value="ECO:0007669"/>
    <property type="project" value="InterPro"/>
</dbReference>
<dbReference type="EMBL" id="JAVYJV010000015">
    <property type="protein sequence ID" value="KAK4353286.1"/>
    <property type="molecule type" value="Genomic_DNA"/>
</dbReference>
<dbReference type="Pfam" id="PF00271">
    <property type="entry name" value="Helicase_C"/>
    <property type="match status" value="1"/>
</dbReference>
<accession>A0AAE1RLM8</accession>
<keyword evidence="2" id="KW-0539">Nucleus</keyword>
<feature type="domain" description="Helicase C-terminal" evidence="4">
    <location>
        <begin position="306"/>
        <end position="417"/>
    </location>
</feature>
<dbReference type="InterPro" id="IPR000330">
    <property type="entry name" value="SNF2_N"/>
</dbReference>
<dbReference type="SUPFAM" id="SSF52540">
    <property type="entry name" value="P-loop containing nucleoside triphosphate hydrolases"/>
    <property type="match status" value="2"/>
</dbReference>
<dbReference type="GO" id="GO:0003677">
    <property type="term" value="F:DNA binding"/>
    <property type="evidence" value="ECO:0007669"/>
    <property type="project" value="TreeGrafter"/>
</dbReference>
<dbReference type="GO" id="GO:0003682">
    <property type="term" value="F:chromatin binding"/>
    <property type="evidence" value="ECO:0007669"/>
    <property type="project" value="TreeGrafter"/>
</dbReference>
<dbReference type="InterPro" id="IPR038718">
    <property type="entry name" value="SNF2-like_sf"/>
</dbReference>
<evidence type="ECO:0000313" key="6">
    <source>
        <dbReference type="Proteomes" id="UP001291623"/>
    </source>
</evidence>
<dbReference type="GO" id="GO:0042393">
    <property type="term" value="F:histone binding"/>
    <property type="evidence" value="ECO:0007669"/>
    <property type="project" value="TreeGrafter"/>
</dbReference>
<dbReference type="InterPro" id="IPR027417">
    <property type="entry name" value="P-loop_NTPase"/>
</dbReference>
<feature type="domain" description="SNF2 N-terminal" evidence="3">
    <location>
        <begin position="43"/>
        <end position="145"/>
    </location>
</feature>
<dbReference type="Proteomes" id="UP001291623">
    <property type="component" value="Unassembled WGS sequence"/>
</dbReference>
<organism evidence="5 6">
    <name type="scientific">Anisodus tanguticus</name>
    <dbReference type="NCBI Taxonomy" id="243964"/>
    <lineage>
        <taxon>Eukaryota</taxon>
        <taxon>Viridiplantae</taxon>
        <taxon>Streptophyta</taxon>
        <taxon>Embryophyta</taxon>
        <taxon>Tracheophyta</taxon>
        <taxon>Spermatophyta</taxon>
        <taxon>Magnoliopsida</taxon>
        <taxon>eudicotyledons</taxon>
        <taxon>Gunneridae</taxon>
        <taxon>Pentapetalae</taxon>
        <taxon>asterids</taxon>
        <taxon>lamiids</taxon>
        <taxon>Solanales</taxon>
        <taxon>Solanaceae</taxon>
        <taxon>Solanoideae</taxon>
        <taxon>Hyoscyameae</taxon>
        <taxon>Anisodus</taxon>
    </lineage>
</organism>
<dbReference type="InterPro" id="IPR001650">
    <property type="entry name" value="Helicase_C-like"/>
</dbReference>
<proteinExistence type="predicted"/>
<evidence type="ECO:0000313" key="5">
    <source>
        <dbReference type="EMBL" id="KAK4353286.1"/>
    </source>
</evidence>
<gene>
    <name evidence="5" type="ORF">RND71_028804</name>
</gene>
<dbReference type="Gene3D" id="3.40.50.10810">
    <property type="entry name" value="Tandem AAA-ATPase domain"/>
    <property type="match status" value="1"/>
</dbReference>
<evidence type="ECO:0000259" key="3">
    <source>
        <dbReference type="Pfam" id="PF00176"/>
    </source>
</evidence>
<dbReference type="Gene3D" id="3.40.50.300">
    <property type="entry name" value="P-loop containing nucleotide triphosphate hydrolases"/>
    <property type="match status" value="1"/>
</dbReference>
<dbReference type="GO" id="GO:0005634">
    <property type="term" value="C:nucleus"/>
    <property type="evidence" value="ECO:0007669"/>
    <property type="project" value="UniProtKB-SubCell"/>
</dbReference>
<comment type="caution">
    <text evidence="5">The sequence shown here is derived from an EMBL/GenBank/DDBJ whole genome shotgun (WGS) entry which is preliminary data.</text>
</comment>
<dbReference type="PANTHER" id="PTHR45623">
    <property type="entry name" value="CHROMODOMAIN-HELICASE-DNA-BINDING PROTEIN 3-RELATED-RELATED"/>
    <property type="match status" value="1"/>
</dbReference>
<dbReference type="GO" id="GO:0140658">
    <property type="term" value="F:ATP-dependent chromatin remodeler activity"/>
    <property type="evidence" value="ECO:0007669"/>
    <property type="project" value="TreeGrafter"/>
</dbReference>
<dbReference type="GO" id="GO:0000785">
    <property type="term" value="C:chromatin"/>
    <property type="evidence" value="ECO:0007669"/>
    <property type="project" value="TreeGrafter"/>
</dbReference>